<organism evidence="3 4">
    <name type="scientific">Kangiella profundi</name>
    <dbReference type="NCBI Taxonomy" id="1561924"/>
    <lineage>
        <taxon>Bacteria</taxon>
        <taxon>Pseudomonadati</taxon>
        <taxon>Pseudomonadota</taxon>
        <taxon>Gammaproteobacteria</taxon>
        <taxon>Kangiellales</taxon>
        <taxon>Kangiellaceae</taxon>
        <taxon>Kangiella</taxon>
    </lineage>
</organism>
<dbReference type="OrthoDB" id="5918848at2"/>
<dbReference type="PANTHER" id="PTHR30093">
    <property type="entry name" value="GENERAL SECRETION PATHWAY PROTEIN G"/>
    <property type="match status" value="1"/>
</dbReference>
<keyword evidence="4" id="KW-1185">Reference proteome</keyword>
<dbReference type="KEGG" id="kpd:CW740_02535"/>
<dbReference type="PANTHER" id="PTHR30093:SF34">
    <property type="entry name" value="PREPILIN PEPTIDASE-DEPENDENT PROTEIN D"/>
    <property type="match status" value="1"/>
</dbReference>
<evidence type="ECO:0000256" key="1">
    <source>
        <dbReference type="ARBA" id="ARBA00005233"/>
    </source>
</evidence>
<dbReference type="Pfam" id="PF00114">
    <property type="entry name" value="Pilin"/>
    <property type="match status" value="1"/>
</dbReference>
<dbReference type="NCBIfam" id="TIGR02532">
    <property type="entry name" value="IV_pilin_GFxxxE"/>
    <property type="match status" value="1"/>
</dbReference>
<dbReference type="EMBL" id="CP025120">
    <property type="protein sequence ID" value="AUD78174.1"/>
    <property type="molecule type" value="Genomic_DNA"/>
</dbReference>
<gene>
    <name evidence="3" type="ORF">CW740_02535</name>
</gene>
<keyword evidence="2" id="KW-0488">Methylation</keyword>
<dbReference type="InterPro" id="IPR012902">
    <property type="entry name" value="N_methyl_site"/>
</dbReference>
<dbReference type="Gene3D" id="3.30.700.10">
    <property type="entry name" value="Glycoprotein, Type 4 Pilin"/>
    <property type="match status" value="1"/>
</dbReference>
<evidence type="ECO:0000256" key="2">
    <source>
        <dbReference type="ARBA" id="ARBA00022481"/>
    </source>
</evidence>
<proteinExistence type="inferred from homology"/>
<dbReference type="AlphaFoldDB" id="A0A2K9AGU1"/>
<evidence type="ECO:0000313" key="4">
    <source>
        <dbReference type="Proteomes" id="UP000232693"/>
    </source>
</evidence>
<comment type="similarity">
    <text evidence="1">Belongs to the N-Me-Phe pilin family.</text>
</comment>
<sequence length="162" mass="17543">MKHTIKAFTLLELMVVVAIIGILAAISLPAYQDYIVRAKIAESITLASEVQSTVKEYYKYHTKFPADNMEAGAPKPEHLLGNYVTGIEVEDGAIHVTLGNKVNHPLEGKILSIRPIYVTANPTSPISWVCGGDEPPAGMSAAGENKTNIDAKYLPSSCRKAY</sequence>
<dbReference type="InterPro" id="IPR045584">
    <property type="entry name" value="Pilin-like"/>
</dbReference>
<accession>A0A2K9AGU1</accession>
<protein>
    <submittedName>
        <fullName evidence="3">Pilus assembly protein PilA</fullName>
    </submittedName>
</protein>
<dbReference type="InterPro" id="IPR001082">
    <property type="entry name" value="Pilin"/>
</dbReference>
<dbReference type="GO" id="GO:0007155">
    <property type="term" value="P:cell adhesion"/>
    <property type="evidence" value="ECO:0007669"/>
    <property type="project" value="InterPro"/>
</dbReference>
<reference evidence="3 4" key="1">
    <citation type="submission" date="2017-12" db="EMBL/GenBank/DDBJ databases">
        <title>Kangiella profundi FT102 completed genome.</title>
        <authorList>
            <person name="Xu J."/>
            <person name="Wang J."/>
            <person name="Lu Y."/>
        </authorList>
    </citation>
    <scope>NUCLEOTIDE SEQUENCE [LARGE SCALE GENOMIC DNA]</scope>
    <source>
        <strain evidence="3 4">FT102</strain>
    </source>
</reference>
<name>A0A2K9AGU1_9GAMM</name>
<dbReference type="SUPFAM" id="SSF54523">
    <property type="entry name" value="Pili subunits"/>
    <property type="match status" value="1"/>
</dbReference>
<dbReference type="Proteomes" id="UP000232693">
    <property type="component" value="Chromosome"/>
</dbReference>
<dbReference type="Pfam" id="PF07963">
    <property type="entry name" value="N_methyl"/>
    <property type="match status" value="1"/>
</dbReference>
<dbReference type="GO" id="GO:0009289">
    <property type="term" value="C:pilus"/>
    <property type="evidence" value="ECO:0007669"/>
    <property type="project" value="InterPro"/>
</dbReference>
<evidence type="ECO:0000313" key="3">
    <source>
        <dbReference type="EMBL" id="AUD78174.1"/>
    </source>
</evidence>
<dbReference type="RefSeq" id="WP_106646054.1">
    <property type="nucleotide sequence ID" value="NZ_BMGO01000002.1"/>
</dbReference>